<keyword evidence="1" id="KW-0812">Transmembrane</keyword>
<proteinExistence type="predicted"/>
<evidence type="ECO:0000313" key="2">
    <source>
        <dbReference type="EMBL" id="GBN96145.1"/>
    </source>
</evidence>
<evidence type="ECO:0000313" key="3">
    <source>
        <dbReference type="Proteomes" id="UP000499080"/>
    </source>
</evidence>
<evidence type="ECO:0000256" key="1">
    <source>
        <dbReference type="SAM" id="Phobius"/>
    </source>
</evidence>
<dbReference type="EMBL" id="BGPR01026431">
    <property type="protein sequence ID" value="GBN96145.1"/>
    <property type="molecule type" value="Genomic_DNA"/>
</dbReference>
<keyword evidence="1" id="KW-0472">Membrane</keyword>
<dbReference type="AlphaFoldDB" id="A0A4Y2TAL7"/>
<comment type="caution">
    <text evidence="2">The sequence shown here is derived from an EMBL/GenBank/DDBJ whole genome shotgun (WGS) entry which is preliminary data.</text>
</comment>
<keyword evidence="3" id="KW-1185">Reference proteome</keyword>
<name>A0A4Y2TAL7_ARAVE</name>
<keyword evidence="1" id="KW-1133">Transmembrane helix</keyword>
<organism evidence="2 3">
    <name type="scientific">Araneus ventricosus</name>
    <name type="common">Orbweaver spider</name>
    <name type="synonym">Epeira ventricosa</name>
    <dbReference type="NCBI Taxonomy" id="182803"/>
    <lineage>
        <taxon>Eukaryota</taxon>
        <taxon>Metazoa</taxon>
        <taxon>Ecdysozoa</taxon>
        <taxon>Arthropoda</taxon>
        <taxon>Chelicerata</taxon>
        <taxon>Arachnida</taxon>
        <taxon>Araneae</taxon>
        <taxon>Araneomorphae</taxon>
        <taxon>Entelegynae</taxon>
        <taxon>Araneoidea</taxon>
        <taxon>Araneidae</taxon>
        <taxon>Araneus</taxon>
    </lineage>
</organism>
<dbReference type="Proteomes" id="UP000499080">
    <property type="component" value="Unassembled WGS sequence"/>
</dbReference>
<reference evidence="2 3" key="1">
    <citation type="journal article" date="2019" name="Sci. Rep.">
        <title>Orb-weaving spider Araneus ventricosus genome elucidates the spidroin gene catalogue.</title>
        <authorList>
            <person name="Kono N."/>
            <person name="Nakamura H."/>
            <person name="Ohtoshi R."/>
            <person name="Moran D.A.P."/>
            <person name="Shinohara A."/>
            <person name="Yoshida Y."/>
            <person name="Fujiwara M."/>
            <person name="Mori M."/>
            <person name="Tomita M."/>
            <person name="Arakawa K."/>
        </authorList>
    </citation>
    <scope>NUCLEOTIDE SEQUENCE [LARGE SCALE GENOMIC DNA]</scope>
</reference>
<accession>A0A4Y2TAL7</accession>
<sequence length="101" mass="10900">MLGHWLGDRACFGISRDYGALTLAASRVSDTQGSGIFPLSSFPVPCSEFLFSKSKFRSDCWSLLLFGLGLGMLGSSVTLPVAFPLFAVPLSSGYVFRKLKL</sequence>
<feature type="transmembrane region" description="Helical" evidence="1">
    <location>
        <begin position="63"/>
        <end position="87"/>
    </location>
</feature>
<protein>
    <submittedName>
        <fullName evidence="2">Uncharacterized protein</fullName>
    </submittedName>
</protein>
<gene>
    <name evidence="2" type="ORF">AVEN_195168_1</name>
</gene>